<dbReference type="Proteomes" id="UP000800041">
    <property type="component" value="Unassembled WGS sequence"/>
</dbReference>
<dbReference type="InterPro" id="IPR013024">
    <property type="entry name" value="GGCT-like"/>
</dbReference>
<feature type="active site" description="Proton acceptor" evidence="3">
    <location>
        <position position="106"/>
    </location>
</feature>
<dbReference type="InterPro" id="IPR017939">
    <property type="entry name" value="G-Glutamylcylcotransferase"/>
</dbReference>
<feature type="binding site" evidence="4">
    <location>
        <begin position="26"/>
        <end position="31"/>
    </location>
    <ligand>
        <name>substrate</name>
    </ligand>
</feature>
<feature type="region of interest" description="Disordered" evidence="5">
    <location>
        <begin position="196"/>
        <end position="217"/>
    </location>
</feature>
<evidence type="ECO:0000313" key="8">
    <source>
        <dbReference type="Proteomes" id="UP000800041"/>
    </source>
</evidence>
<evidence type="ECO:0000259" key="6">
    <source>
        <dbReference type="Pfam" id="PF06094"/>
    </source>
</evidence>
<dbReference type="PANTHER" id="PTHR12935:SF0">
    <property type="entry name" value="GAMMA-GLUTAMYLCYCLOTRANSFERASE"/>
    <property type="match status" value="1"/>
</dbReference>
<evidence type="ECO:0000256" key="3">
    <source>
        <dbReference type="PIRSR" id="PIRSR617939-1"/>
    </source>
</evidence>
<dbReference type="SUPFAM" id="SSF110857">
    <property type="entry name" value="Gamma-glutamyl cyclotransferase-like"/>
    <property type="match status" value="1"/>
</dbReference>
<proteinExistence type="predicted"/>
<dbReference type="InterPro" id="IPR009288">
    <property type="entry name" value="AIG2-like_dom"/>
</dbReference>
<evidence type="ECO:0000256" key="5">
    <source>
        <dbReference type="SAM" id="MobiDB-lite"/>
    </source>
</evidence>
<sequence length="217" mass="24095">MSSTSDASTAMGAAYSIPHSSTPTLYFGYGSNLWQHQMSLRCPSSTYVGIGRLPGYKWIIHERGYANVVEIFSSSSDNHTLDTSDEVYGLLYTLQPSDEARLDINEGVPHAYTKEYLPIEIWPSDDPRAKIEVSETVPEKGEALVYIDRLRVKESTPKKEYVVRMNHGIDDALAAGVPERYVEGVMRAFIPAGKERKEGGETKRVAEEQAGAFVDGR</sequence>
<dbReference type="AlphaFoldDB" id="A0A6G1GQQ3"/>
<accession>A0A6G1GQQ3</accession>
<evidence type="ECO:0000256" key="4">
    <source>
        <dbReference type="PIRSR" id="PIRSR617939-2"/>
    </source>
</evidence>
<evidence type="ECO:0000256" key="2">
    <source>
        <dbReference type="ARBA" id="ARBA00023239"/>
    </source>
</evidence>
<evidence type="ECO:0000256" key="1">
    <source>
        <dbReference type="ARBA" id="ARBA00012346"/>
    </source>
</evidence>
<feature type="compositionally biased region" description="Basic and acidic residues" evidence="5">
    <location>
        <begin position="196"/>
        <end position="207"/>
    </location>
</feature>
<keyword evidence="2" id="KW-0456">Lyase</keyword>
<dbReference type="EC" id="4.3.2.9" evidence="1"/>
<dbReference type="Gene3D" id="3.10.490.10">
    <property type="entry name" value="Gamma-glutamyl cyclotransferase-like"/>
    <property type="match status" value="1"/>
</dbReference>
<feature type="domain" description="Gamma-glutamylcyclotransferase AIG2-like" evidence="6">
    <location>
        <begin position="26"/>
        <end position="128"/>
    </location>
</feature>
<dbReference type="OrthoDB" id="2924818at2759"/>
<gene>
    <name evidence="7" type="ORF">K402DRAFT_396759</name>
</gene>
<evidence type="ECO:0000313" key="7">
    <source>
        <dbReference type="EMBL" id="KAF1983283.1"/>
    </source>
</evidence>
<keyword evidence="8" id="KW-1185">Reference proteome</keyword>
<dbReference type="GO" id="GO:0003839">
    <property type="term" value="F:gamma-glutamylcyclotransferase activity"/>
    <property type="evidence" value="ECO:0007669"/>
    <property type="project" value="UniProtKB-EC"/>
</dbReference>
<protein>
    <recommendedName>
        <fullName evidence="1">gamma-glutamylcyclotransferase</fullName>
        <ecNumber evidence="1">4.3.2.9</ecNumber>
    </recommendedName>
</protein>
<dbReference type="CDD" id="cd06661">
    <property type="entry name" value="GGCT_like"/>
    <property type="match status" value="1"/>
</dbReference>
<dbReference type="EMBL" id="ML977176">
    <property type="protein sequence ID" value="KAF1983283.1"/>
    <property type="molecule type" value="Genomic_DNA"/>
</dbReference>
<dbReference type="InterPro" id="IPR036568">
    <property type="entry name" value="GGCT-like_sf"/>
</dbReference>
<reference evidence="7" key="1">
    <citation type="journal article" date="2020" name="Stud. Mycol.">
        <title>101 Dothideomycetes genomes: a test case for predicting lifestyles and emergence of pathogens.</title>
        <authorList>
            <person name="Haridas S."/>
            <person name="Albert R."/>
            <person name="Binder M."/>
            <person name="Bloem J."/>
            <person name="Labutti K."/>
            <person name="Salamov A."/>
            <person name="Andreopoulos B."/>
            <person name="Baker S."/>
            <person name="Barry K."/>
            <person name="Bills G."/>
            <person name="Bluhm B."/>
            <person name="Cannon C."/>
            <person name="Castanera R."/>
            <person name="Culley D."/>
            <person name="Daum C."/>
            <person name="Ezra D."/>
            <person name="Gonzalez J."/>
            <person name="Henrissat B."/>
            <person name="Kuo A."/>
            <person name="Liang C."/>
            <person name="Lipzen A."/>
            <person name="Lutzoni F."/>
            <person name="Magnuson J."/>
            <person name="Mondo S."/>
            <person name="Nolan M."/>
            <person name="Ohm R."/>
            <person name="Pangilinan J."/>
            <person name="Park H.-J."/>
            <person name="Ramirez L."/>
            <person name="Alfaro M."/>
            <person name="Sun H."/>
            <person name="Tritt A."/>
            <person name="Yoshinaga Y."/>
            <person name="Zwiers L.-H."/>
            <person name="Turgeon B."/>
            <person name="Goodwin S."/>
            <person name="Spatafora J."/>
            <person name="Crous P."/>
            <person name="Grigoriev I."/>
        </authorList>
    </citation>
    <scope>NUCLEOTIDE SEQUENCE</scope>
    <source>
        <strain evidence="7">CBS 113979</strain>
    </source>
</reference>
<organism evidence="7 8">
    <name type="scientific">Aulographum hederae CBS 113979</name>
    <dbReference type="NCBI Taxonomy" id="1176131"/>
    <lineage>
        <taxon>Eukaryota</taxon>
        <taxon>Fungi</taxon>
        <taxon>Dikarya</taxon>
        <taxon>Ascomycota</taxon>
        <taxon>Pezizomycotina</taxon>
        <taxon>Dothideomycetes</taxon>
        <taxon>Pleosporomycetidae</taxon>
        <taxon>Aulographales</taxon>
        <taxon>Aulographaceae</taxon>
    </lineage>
</organism>
<dbReference type="PANTHER" id="PTHR12935">
    <property type="entry name" value="GAMMA-GLUTAMYLCYCLOTRANSFERASE"/>
    <property type="match status" value="1"/>
</dbReference>
<dbReference type="Pfam" id="PF06094">
    <property type="entry name" value="GGACT"/>
    <property type="match status" value="1"/>
</dbReference>
<name>A0A6G1GQQ3_9PEZI</name>